<keyword evidence="4" id="KW-1185">Reference proteome</keyword>
<feature type="signal peptide" evidence="2">
    <location>
        <begin position="1"/>
        <end position="15"/>
    </location>
</feature>
<dbReference type="EMBL" id="MU253775">
    <property type="protein sequence ID" value="KAG9247329.1"/>
    <property type="molecule type" value="Genomic_DNA"/>
</dbReference>
<protein>
    <submittedName>
        <fullName evidence="3">Uncharacterized protein</fullName>
    </submittedName>
</protein>
<evidence type="ECO:0000313" key="4">
    <source>
        <dbReference type="Proteomes" id="UP000887226"/>
    </source>
</evidence>
<feature type="chain" id="PRO_5040297350" evidence="2">
    <location>
        <begin position="16"/>
        <end position="543"/>
    </location>
</feature>
<organism evidence="3 4">
    <name type="scientific">Calycina marina</name>
    <dbReference type="NCBI Taxonomy" id="1763456"/>
    <lineage>
        <taxon>Eukaryota</taxon>
        <taxon>Fungi</taxon>
        <taxon>Dikarya</taxon>
        <taxon>Ascomycota</taxon>
        <taxon>Pezizomycotina</taxon>
        <taxon>Leotiomycetes</taxon>
        <taxon>Helotiales</taxon>
        <taxon>Pezizellaceae</taxon>
        <taxon>Calycina</taxon>
    </lineage>
</organism>
<gene>
    <name evidence="3" type="ORF">BJ878DRAFT_477489</name>
</gene>
<comment type="caution">
    <text evidence="3">The sequence shown here is derived from an EMBL/GenBank/DDBJ whole genome shotgun (WGS) entry which is preliminary data.</text>
</comment>
<dbReference type="AlphaFoldDB" id="A0A9P7Z8E6"/>
<name>A0A9P7Z8E6_9HELO</name>
<feature type="region of interest" description="Disordered" evidence="1">
    <location>
        <begin position="475"/>
        <end position="509"/>
    </location>
</feature>
<accession>A0A9P7Z8E6</accession>
<keyword evidence="2" id="KW-0732">Signal</keyword>
<evidence type="ECO:0000256" key="2">
    <source>
        <dbReference type="SAM" id="SignalP"/>
    </source>
</evidence>
<dbReference type="Proteomes" id="UP000887226">
    <property type="component" value="Unassembled WGS sequence"/>
</dbReference>
<feature type="compositionally biased region" description="Low complexity" evidence="1">
    <location>
        <begin position="495"/>
        <end position="509"/>
    </location>
</feature>
<sequence length="543" mass="56055">MRFFLAGLLATGAIAAHSLNRQHPQRHAESVNLAERTIVAAGGWSLMTEIDGGCPAQTATCFSNLTGVYDSFNRTGTPGIFRRGEECCPYGTTPRLDCGTYVNDGQPYACCPIGNADCRGDVEDPAREGNESCANTGWALWQIPDGNYNMFCCLPDKYGYWYPALGQDAVGQCTANGTLPADTEPAIQFNNGDGSVGANGTQITALPVPDPVPAPTCDVVHYGWSLQVDDESGCTNGSNYCSYGGSCCPSGLTCGTVIGDSEVPVCCQPGNPDCRGDVEGLSPQLCADSSWALWHVNTNGNHFCCLPEQIGYNIPNDNAAVGFCGSAVPNGAMRSILDYVGDGSIAGSFANFPCNTSPAPNSTWTDIISSILNPAPTLNPSGTTVGAGIPLATGMYSNGSISSYVPNPAIATIVKPWYQTAYVCPSGATETLQIIHTLDSSGTPVQFTKTVGAPGETGTPTVPAISRGSGFAAFPTSGSGGNGSESSGLEAFPTSNSSGNGSESSGWKSSTATAPIRVLFTGGAQRLSGVSALLLGICLVYMI</sequence>
<evidence type="ECO:0000313" key="3">
    <source>
        <dbReference type="EMBL" id="KAG9247329.1"/>
    </source>
</evidence>
<reference evidence="3" key="1">
    <citation type="journal article" date="2021" name="IMA Fungus">
        <title>Genomic characterization of three marine fungi, including Emericellopsis atlantica sp. nov. with signatures of a generalist lifestyle and marine biomass degradation.</title>
        <authorList>
            <person name="Hagestad O.C."/>
            <person name="Hou L."/>
            <person name="Andersen J.H."/>
            <person name="Hansen E.H."/>
            <person name="Altermark B."/>
            <person name="Li C."/>
            <person name="Kuhnert E."/>
            <person name="Cox R.J."/>
            <person name="Crous P.W."/>
            <person name="Spatafora J.W."/>
            <person name="Lail K."/>
            <person name="Amirebrahimi M."/>
            <person name="Lipzen A."/>
            <person name="Pangilinan J."/>
            <person name="Andreopoulos W."/>
            <person name="Hayes R.D."/>
            <person name="Ng V."/>
            <person name="Grigoriev I.V."/>
            <person name="Jackson S.A."/>
            <person name="Sutton T.D.S."/>
            <person name="Dobson A.D.W."/>
            <person name="Rama T."/>
        </authorList>
    </citation>
    <scope>NUCLEOTIDE SEQUENCE</scope>
    <source>
        <strain evidence="3">TRa3180A</strain>
    </source>
</reference>
<evidence type="ECO:0000256" key="1">
    <source>
        <dbReference type="SAM" id="MobiDB-lite"/>
    </source>
</evidence>
<dbReference type="OrthoDB" id="4779287at2759"/>
<proteinExistence type="predicted"/>